<reference evidence="3 4" key="1">
    <citation type="journal article" date="2015" name="Antonie Van Leeuwenhoek">
        <title>Thioclava indica sp. nov., isolated from surface seawater of the Indian Ocean.</title>
        <authorList>
            <person name="Liu Y."/>
            <person name="Lai Q."/>
            <person name="Du J."/>
            <person name="Xu H."/>
            <person name="Jiang L."/>
            <person name="Shao Z."/>
        </authorList>
    </citation>
    <scope>NUCLEOTIDE SEQUENCE [LARGE SCALE GENOMIC DNA]</scope>
    <source>
        <strain evidence="3 4">DT23-4</strain>
    </source>
</reference>
<evidence type="ECO:0000259" key="1">
    <source>
        <dbReference type="Pfam" id="PF04422"/>
    </source>
</evidence>
<dbReference type="InterPro" id="IPR007516">
    <property type="entry name" value="Co_F420_Hydgase/DH_bsu_N"/>
</dbReference>
<evidence type="ECO:0000313" key="4">
    <source>
        <dbReference type="Proteomes" id="UP000027471"/>
    </source>
</evidence>
<dbReference type="InterPro" id="IPR007525">
    <property type="entry name" value="FrhB_FdhB_C"/>
</dbReference>
<dbReference type="Pfam" id="PF04432">
    <property type="entry name" value="FrhB_FdhB_C"/>
    <property type="match status" value="1"/>
</dbReference>
<dbReference type="GO" id="GO:0033354">
    <property type="term" value="P:chlorophyll cycle"/>
    <property type="evidence" value="ECO:0007669"/>
    <property type="project" value="TreeGrafter"/>
</dbReference>
<feature type="domain" description="Coenzyme F420 hydrogenase/dehydrogenase beta subunit N-terminal" evidence="1">
    <location>
        <begin position="151"/>
        <end position="225"/>
    </location>
</feature>
<evidence type="ECO:0000313" key="3">
    <source>
        <dbReference type="EMBL" id="KEO55544.1"/>
    </source>
</evidence>
<dbReference type="STRING" id="1353528.DT23_06115"/>
<dbReference type="PANTHER" id="PTHR31332">
    <property type="entry name" value="7-HYDROXYMETHYL CHLOROPHYLL A REDUCTASE, CHLOROPLASTIC"/>
    <property type="match status" value="1"/>
</dbReference>
<dbReference type="Pfam" id="PF04422">
    <property type="entry name" value="FrhB_FdhB_N"/>
    <property type="match status" value="1"/>
</dbReference>
<dbReference type="PANTHER" id="PTHR31332:SF0">
    <property type="entry name" value="7-HYDROXYMETHYL CHLOROPHYLL A REDUCTASE, CHLOROPLASTIC"/>
    <property type="match status" value="1"/>
</dbReference>
<organism evidence="3 4">
    <name type="scientific">Thioclava indica</name>
    <dbReference type="NCBI Taxonomy" id="1353528"/>
    <lineage>
        <taxon>Bacteria</taxon>
        <taxon>Pseudomonadati</taxon>
        <taxon>Pseudomonadota</taxon>
        <taxon>Alphaproteobacteria</taxon>
        <taxon>Rhodobacterales</taxon>
        <taxon>Paracoccaceae</taxon>
        <taxon>Thioclava</taxon>
    </lineage>
</organism>
<dbReference type="eggNOG" id="COG1035">
    <property type="taxonomic scope" value="Bacteria"/>
</dbReference>
<dbReference type="Proteomes" id="UP000027471">
    <property type="component" value="Unassembled WGS sequence"/>
</dbReference>
<dbReference type="GO" id="GO:0090415">
    <property type="term" value="F:7-hydroxymethyl chlorophyll a reductase activity"/>
    <property type="evidence" value="ECO:0007669"/>
    <property type="project" value="TreeGrafter"/>
</dbReference>
<dbReference type="AlphaFoldDB" id="A0A074JGA5"/>
<protein>
    <recommendedName>
        <fullName evidence="5">4Fe-4S ferredoxin-type domain-containing protein</fullName>
    </recommendedName>
</protein>
<accession>A0A074JGA5</accession>
<comment type="caution">
    <text evidence="3">The sequence shown here is derived from an EMBL/GenBank/DDBJ whole genome shotgun (WGS) entry which is preliminary data.</text>
</comment>
<evidence type="ECO:0000259" key="2">
    <source>
        <dbReference type="Pfam" id="PF04432"/>
    </source>
</evidence>
<name>A0A074JGA5_9RHOB</name>
<dbReference type="EMBL" id="AUNB01000051">
    <property type="protein sequence ID" value="KEO55544.1"/>
    <property type="molecule type" value="Genomic_DNA"/>
</dbReference>
<feature type="domain" description="Coenzyme F420 hydrogenase/dehydrogenase beta subunit C-terminal" evidence="2">
    <location>
        <begin position="236"/>
        <end position="403"/>
    </location>
</feature>
<sequence>MTRRQGTGLLWGKFRRLSGFGQAGAVAVVTCSQRCGAHWACQLGCLAVELFAKQEWPSMTSAKNTPFTGPSAALLRVAKGDLCAGCGLCAGLAPGRITMEMTPPGFPRPVQTADLSGPQEAGITASCPGLGQTSARAGEGRDPLWGPYRQMVTGWARDENLRFAGASGGALSALAAHLLTSARVDGVIQIEADPANPTGNRTRISETPEQVAQAAGSRYAPSSPLTDLADYLASGRRYAFIGKPCDCAALRALSLRDPAVARAFPVILSFFCAGVPSATGAQELLDKMGVPADQLAAFRYRGNGWPGRATATLQDGSTRDLDYHAAWGGVLAHHVQHRCKICADGTGVAADLVCADAWQADAKGYPLFDEAPGVSLIVARTRLGAEILAQAEAAGAVQTQPFDVADLAAIQPGQRERRRALFARLAALRLMARPVPVYVGMDLRACARQNPIARNLRNFAGTIRRAFTRPK</sequence>
<evidence type="ECO:0008006" key="5">
    <source>
        <dbReference type="Google" id="ProtNLM"/>
    </source>
</evidence>
<gene>
    <name evidence="3" type="ORF">DT23_06115</name>
</gene>
<dbReference type="InterPro" id="IPR045220">
    <property type="entry name" value="FRHB/FDHB/HCAR-like"/>
</dbReference>
<proteinExistence type="predicted"/>
<keyword evidence="4" id="KW-1185">Reference proteome</keyword>